<gene>
    <name evidence="1" type="ORF">KCV03_g26</name>
</gene>
<organism evidence="1 2">
    <name type="scientific">Aureobasidium melanogenum</name>
    <name type="common">Aureobasidium pullulans var. melanogenum</name>
    <dbReference type="NCBI Taxonomy" id="46634"/>
    <lineage>
        <taxon>Eukaryota</taxon>
        <taxon>Fungi</taxon>
        <taxon>Dikarya</taxon>
        <taxon>Ascomycota</taxon>
        <taxon>Pezizomycotina</taxon>
        <taxon>Dothideomycetes</taxon>
        <taxon>Dothideomycetidae</taxon>
        <taxon>Dothideales</taxon>
        <taxon>Saccotheciaceae</taxon>
        <taxon>Aureobasidium</taxon>
    </lineage>
</organism>
<accession>A0A9P8GTE1</accession>
<comment type="caution">
    <text evidence="1">The sequence shown here is derived from an EMBL/GenBank/DDBJ whole genome shotgun (WGS) entry which is preliminary data.</text>
</comment>
<sequence length="74" mass="8801">MSYWRNLTRPSHAFDFYIAVRPASGWIENTRIQMIHGHALIPIRVKSIESVTARNVHQIHEIFIDEGREERVFR</sequence>
<evidence type="ECO:0000313" key="2">
    <source>
        <dbReference type="Proteomes" id="UP000767238"/>
    </source>
</evidence>
<feature type="non-terminal residue" evidence="1">
    <location>
        <position position="74"/>
    </location>
</feature>
<dbReference type="AlphaFoldDB" id="A0A9P8GTE1"/>
<reference evidence="1" key="2">
    <citation type="submission" date="2021-08" db="EMBL/GenBank/DDBJ databases">
        <authorList>
            <person name="Gostincar C."/>
            <person name="Sun X."/>
            <person name="Song Z."/>
            <person name="Gunde-Cimerman N."/>
        </authorList>
    </citation>
    <scope>NUCLEOTIDE SEQUENCE</scope>
    <source>
        <strain evidence="1">EXF-8016</strain>
    </source>
</reference>
<dbReference type="EMBL" id="JAHFYH010000001">
    <property type="protein sequence ID" value="KAH0238050.1"/>
    <property type="molecule type" value="Genomic_DNA"/>
</dbReference>
<reference evidence="1" key="1">
    <citation type="journal article" date="2021" name="J Fungi (Basel)">
        <title>Virulence traits and population genomics of the black yeast Aureobasidium melanogenum.</title>
        <authorList>
            <person name="Cernosa A."/>
            <person name="Sun X."/>
            <person name="Gostincar C."/>
            <person name="Fang C."/>
            <person name="Gunde-Cimerman N."/>
            <person name="Song Z."/>
        </authorList>
    </citation>
    <scope>NUCLEOTIDE SEQUENCE</scope>
    <source>
        <strain evidence="1">EXF-8016</strain>
    </source>
</reference>
<protein>
    <submittedName>
        <fullName evidence="1">Uncharacterized protein</fullName>
    </submittedName>
</protein>
<dbReference type="Proteomes" id="UP000767238">
    <property type="component" value="Unassembled WGS sequence"/>
</dbReference>
<evidence type="ECO:0000313" key="1">
    <source>
        <dbReference type="EMBL" id="KAH0238050.1"/>
    </source>
</evidence>
<proteinExistence type="predicted"/>
<name>A0A9P8GTE1_AURME</name>